<proteinExistence type="predicted"/>
<keyword evidence="2" id="KW-1185">Reference proteome</keyword>
<sequence>MFHFDEDSGGIIKRTILKMLGRAWKETRNILYYDHYDSQLTIGQNIEGRPPKITMDHWRRYLDYHNSEDTKEKCRKNAANRLKQLYTHISRLKSLARLGEEEEKIAEIE</sequence>
<dbReference type="Proteomes" id="UP000289738">
    <property type="component" value="Chromosome B02"/>
</dbReference>
<dbReference type="AlphaFoldDB" id="A0A445AKG6"/>
<name>A0A445AKG6_ARAHY</name>
<gene>
    <name evidence="1" type="ORF">Ahy_B02g061189</name>
</gene>
<evidence type="ECO:0000313" key="2">
    <source>
        <dbReference type="Proteomes" id="UP000289738"/>
    </source>
</evidence>
<dbReference type="PANTHER" id="PTHR33144">
    <property type="entry name" value="OS10G0409366 PROTEIN-RELATED"/>
    <property type="match status" value="1"/>
</dbReference>
<dbReference type="EMBL" id="SDMP01000012">
    <property type="protein sequence ID" value="RYR26885.1"/>
    <property type="molecule type" value="Genomic_DNA"/>
</dbReference>
<protein>
    <submittedName>
        <fullName evidence="1">Uncharacterized protein</fullName>
    </submittedName>
</protein>
<reference evidence="1 2" key="1">
    <citation type="submission" date="2019-01" db="EMBL/GenBank/DDBJ databases">
        <title>Sequencing of cultivated peanut Arachis hypogaea provides insights into genome evolution and oil improvement.</title>
        <authorList>
            <person name="Chen X."/>
        </authorList>
    </citation>
    <scope>NUCLEOTIDE SEQUENCE [LARGE SCALE GENOMIC DNA]</scope>
    <source>
        <strain evidence="2">cv. Fuhuasheng</strain>
        <tissue evidence="1">Leaves</tissue>
    </source>
</reference>
<dbReference type="PANTHER" id="PTHR33144:SF55">
    <property type="entry name" value="CHROMATIN REMODELER BROMODOMAIN FAMILY"/>
    <property type="match status" value="1"/>
</dbReference>
<accession>A0A445AKG6</accession>
<evidence type="ECO:0000313" key="1">
    <source>
        <dbReference type="EMBL" id="RYR26885.1"/>
    </source>
</evidence>
<comment type="caution">
    <text evidence="1">The sequence shown here is derived from an EMBL/GenBank/DDBJ whole genome shotgun (WGS) entry which is preliminary data.</text>
</comment>
<organism evidence="1 2">
    <name type="scientific">Arachis hypogaea</name>
    <name type="common">Peanut</name>
    <dbReference type="NCBI Taxonomy" id="3818"/>
    <lineage>
        <taxon>Eukaryota</taxon>
        <taxon>Viridiplantae</taxon>
        <taxon>Streptophyta</taxon>
        <taxon>Embryophyta</taxon>
        <taxon>Tracheophyta</taxon>
        <taxon>Spermatophyta</taxon>
        <taxon>Magnoliopsida</taxon>
        <taxon>eudicotyledons</taxon>
        <taxon>Gunneridae</taxon>
        <taxon>Pentapetalae</taxon>
        <taxon>rosids</taxon>
        <taxon>fabids</taxon>
        <taxon>Fabales</taxon>
        <taxon>Fabaceae</taxon>
        <taxon>Papilionoideae</taxon>
        <taxon>50 kb inversion clade</taxon>
        <taxon>dalbergioids sensu lato</taxon>
        <taxon>Dalbergieae</taxon>
        <taxon>Pterocarpus clade</taxon>
        <taxon>Arachis</taxon>
    </lineage>
</organism>